<keyword evidence="1" id="KW-0812">Transmembrane</keyword>
<protein>
    <submittedName>
        <fullName evidence="2">Uncharacterized protein</fullName>
    </submittedName>
</protein>
<proteinExistence type="predicted"/>
<feature type="transmembrane region" description="Helical" evidence="1">
    <location>
        <begin position="6"/>
        <end position="27"/>
    </location>
</feature>
<organism evidence="2">
    <name type="scientific">Podoviridae sp. ctUSJ1</name>
    <dbReference type="NCBI Taxonomy" id="2826558"/>
    <lineage>
        <taxon>Viruses</taxon>
        <taxon>Duplodnaviria</taxon>
        <taxon>Heunggongvirae</taxon>
        <taxon>Uroviricota</taxon>
        <taxon>Caudoviricetes</taxon>
    </lineage>
</organism>
<evidence type="ECO:0000256" key="1">
    <source>
        <dbReference type="SAM" id="Phobius"/>
    </source>
</evidence>
<sequence>MFSPFFKIIVFSDVSYGFIILAFSQVVNREIKNFSKKVL</sequence>
<evidence type="ECO:0000313" key="2">
    <source>
        <dbReference type="EMBL" id="DAD93231.1"/>
    </source>
</evidence>
<accession>A0A8S5NFV6</accession>
<keyword evidence="1" id="KW-1133">Transmembrane helix</keyword>
<name>A0A8S5NFV6_9CAUD</name>
<reference evidence="2" key="1">
    <citation type="journal article" date="2021" name="Proc. Natl. Acad. Sci. U.S.A.">
        <title>A Catalog of Tens of Thousands of Viruses from Human Metagenomes Reveals Hidden Associations with Chronic Diseases.</title>
        <authorList>
            <person name="Tisza M.J."/>
            <person name="Buck C.B."/>
        </authorList>
    </citation>
    <scope>NUCLEOTIDE SEQUENCE</scope>
    <source>
        <strain evidence="2">CtUSJ1</strain>
    </source>
</reference>
<keyword evidence="1" id="KW-0472">Membrane</keyword>
<dbReference type="EMBL" id="BK015155">
    <property type="protein sequence ID" value="DAD93231.1"/>
    <property type="molecule type" value="Genomic_DNA"/>
</dbReference>